<dbReference type="STRING" id="1195236.CTER_1028"/>
<dbReference type="PANTHER" id="PTHR43415">
    <property type="entry name" value="SPERMIDINE N(1)-ACETYLTRANSFERASE"/>
    <property type="match status" value="1"/>
</dbReference>
<dbReference type="AlphaFoldDB" id="S0FV39"/>
<dbReference type="SUPFAM" id="SSF55729">
    <property type="entry name" value="Acyl-CoA N-acyltransferases (Nat)"/>
    <property type="match status" value="1"/>
</dbReference>
<dbReference type="eggNOG" id="COG0456">
    <property type="taxonomic scope" value="Bacteria"/>
</dbReference>
<dbReference type="Gene3D" id="3.40.630.30">
    <property type="match status" value="1"/>
</dbReference>
<dbReference type="InterPro" id="IPR000182">
    <property type="entry name" value="GNAT_dom"/>
</dbReference>
<gene>
    <name evidence="2" type="ORF">CTER_1028</name>
</gene>
<organism evidence="2 3">
    <name type="scientific">Ruminiclostridium cellobioparum subsp. termitidis CT1112</name>
    <dbReference type="NCBI Taxonomy" id="1195236"/>
    <lineage>
        <taxon>Bacteria</taxon>
        <taxon>Bacillati</taxon>
        <taxon>Bacillota</taxon>
        <taxon>Clostridia</taxon>
        <taxon>Eubacteriales</taxon>
        <taxon>Oscillospiraceae</taxon>
        <taxon>Ruminiclostridium</taxon>
    </lineage>
</organism>
<dbReference type="InterPro" id="IPR017255">
    <property type="entry name" value="AcTrfase_GNAT_prd"/>
</dbReference>
<dbReference type="PATRIC" id="fig|1195236.3.peg.1325"/>
<dbReference type="Pfam" id="PF00583">
    <property type="entry name" value="Acetyltransf_1"/>
    <property type="match status" value="1"/>
</dbReference>
<reference evidence="2 3" key="1">
    <citation type="journal article" date="2013" name="Genome Announc.">
        <title>Draft Genome Sequence of the Cellulolytic, Mesophilic, Anaerobic Bacterium Clostridium termitidis Strain CT1112 (DSM 5398).</title>
        <authorList>
            <person name="Lal S."/>
            <person name="Ramachandran U."/>
            <person name="Zhang X."/>
            <person name="Munir R."/>
            <person name="Sparling R."/>
            <person name="Levin D.B."/>
        </authorList>
    </citation>
    <scope>NUCLEOTIDE SEQUENCE [LARGE SCALE GENOMIC DNA]</scope>
    <source>
        <strain evidence="2 3">CT1112</strain>
    </source>
</reference>
<dbReference type="PROSITE" id="PS51186">
    <property type="entry name" value="GNAT"/>
    <property type="match status" value="1"/>
</dbReference>
<keyword evidence="3" id="KW-1185">Reference proteome</keyword>
<keyword evidence="2" id="KW-0808">Transferase</keyword>
<dbReference type="RefSeq" id="WP_004624364.1">
    <property type="nucleotide sequence ID" value="NZ_AORV01000022.1"/>
</dbReference>
<evidence type="ECO:0000313" key="3">
    <source>
        <dbReference type="Proteomes" id="UP000014155"/>
    </source>
</evidence>
<dbReference type="GO" id="GO:0016747">
    <property type="term" value="F:acyltransferase activity, transferring groups other than amino-acyl groups"/>
    <property type="evidence" value="ECO:0007669"/>
    <property type="project" value="InterPro"/>
</dbReference>
<dbReference type="CDD" id="cd04301">
    <property type="entry name" value="NAT_SF"/>
    <property type="match status" value="1"/>
</dbReference>
<proteinExistence type="predicted"/>
<evidence type="ECO:0000313" key="2">
    <source>
        <dbReference type="EMBL" id="EMS73034.1"/>
    </source>
</evidence>
<dbReference type="PANTHER" id="PTHR43415:SF3">
    <property type="entry name" value="GNAT-FAMILY ACETYLTRANSFERASE"/>
    <property type="match status" value="1"/>
</dbReference>
<dbReference type="PIRSF" id="PIRSF037663">
    <property type="entry name" value="Acetyltransf_GNAT_prd"/>
    <property type="match status" value="1"/>
</dbReference>
<sequence length="165" mass="18756">MVIRKIQTKDSEIFLNMLKQLDNETKYMMYEPGERKTSAGEIKSVIESFYSSNSLMLAAEENGELVGFLTAERGFANKIKHSAYIVIGLLKSHRGKKTGTRLFEELNKWTADNGITRLELTVMTHNEAAIGLYKKMGFKIEGLKENSLLVDGVYVDEYYMAKILL</sequence>
<dbReference type="InterPro" id="IPR016181">
    <property type="entry name" value="Acyl_CoA_acyltransferase"/>
</dbReference>
<dbReference type="EMBL" id="AORV01000022">
    <property type="protein sequence ID" value="EMS73034.1"/>
    <property type="molecule type" value="Genomic_DNA"/>
</dbReference>
<feature type="domain" description="N-acetyltransferase" evidence="1">
    <location>
        <begin position="1"/>
        <end position="165"/>
    </location>
</feature>
<accession>S0FV39</accession>
<comment type="caution">
    <text evidence="2">The sequence shown here is derived from an EMBL/GenBank/DDBJ whole genome shotgun (WGS) entry which is preliminary data.</text>
</comment>
<name>S0FV39_RUMCE</name>
<dbReference type="Proteomes" id="UP000014155">
    <property type="component" value="Unassembled WGS sequence"/>
</dbReference>
<evidence type="ECO:0000259" key="1">
    <source>
        <dbReference type="PROSITE" id="PS51186"/>
    </source>
</evidence>
<protein>
    <submittedName>
        <fullName evidence="2">N-acetyltransferase GCN5</fullName>
    </submittedName>
</protein>